<organism evidence="2 3">
    <name type="scientific">Actinomadura alba</name>
    <dbReference type="NCBI Taxonomy" id="406431"/>
    <lineage>
        <taxon>Bacteria</taxon>
        <taxon>Bacillati</taxon>
        <taxon>Actinomycetota</taxon>
        <taxon>Actinomycetes</taxon>
        <taxon>Streptosporangiales</taxon>
        <taxon>Thermomonosporaceae</taxon>
        <taxon>Actinomadura</taxon>
    </lineage>
</organism>
<comment type="caution">
    <text evidence="2">The sequence shown here is derived from an EMBL/GenBank/DDBJ whole genome shotgun (WGS) entry which is preliminary data.</text>
</comment>
<proteinExistence type="predicted"/>
<name>A0ABR7LWW1_9ACTN</name>
<evidence type="ECO:0000256" key="1">
    <source>
        <dbReference type="SAM" id="Phobius"/>
    </source>
</evidence>
<reference evidence="2 3" key="1">
    <citation type="submission" date="2020-06" db="EMBL/GenBank/DDBJ databases">
        <title>Actinomadura xiongansis sp. nov., isolated from soil of Baiyangdian.</title>
        <authorList>
            <person name="Zhang X."/>
        </authorList>
    </citation>
    <scope>NUCLEOTIDE SEQUENCE [LARGE SCALE GENOMIC DNA]</scope>
    <source>
        <strain evidence="2 3">HBUM206468</strain>
    </source>
</reference>
<keyword evidence="1" id="KW-0812">Transmembrane</keyword>
<keyword evidence="1" id="KW-1133">Transmembrane helix</keyword>
<gene>
    <name evidence="2" type="ORF">HKK74_28155</name>
</gene>
<dbReference type="EMBL" id="JABVEC010000026">
    <property type="protein sequence ID" value="MBC6469340.1"/>
    <property type="molecule type" value="Genomic_DNA"/>
</dbReference>
<protein>
    <submittedName>
        <fullName evidence="2">Uncharacterized protein</fullName>
    </submittedName>
</protein>
<keyword evidence="3" id="KW-1185">Reference proteome</keyword>
<dbReference type="Proteomes" id="UP000805614">
    <property type="component" value="Unassembled WGS sequence"/>
</dbReference>
<keyword evidence="1" id="KW-0472">Membrane</keyword>
<evidence type="ECO:0000313" key="2">
    <source>
        <dbReference type="EMBL" id="MBC6469340.1"/>
    </source>
</evidence>
<evidence type="ECO:0000313" key="3">
    <source>
        <dbReference type="Proteomes" id="UP000805614"/>
    </source>
</evidence>
<accession>A0ABR7LWW1</accession>
<sequence>MSINEIVKRLEPEHRVPPTGEGTRELLAEITAMSRTTEPGRAAPGASAGRRRRIARRRIAVPLVAAMAAAVLIAGWFLPQTSYLGPSQASALDIRRDGDYYIITVKDVFAAPERYESQLRDRGIDLSIKVFPVSPSLEGNIFAPFDMRANGLEFDELARRRDLISPIERPGACAEAVRCTIGLRIPVDYQPYKDARVKGKPTIGLGRKGRPGERYRGFGALNNPGEPLACVDFINQRVARVTDLLLERHVKATFAVPLKGFRTSVPGSWYVHEGWLTAKGSALLVADTKRTPGAHRVSTNCRKGR</sequence>
<feature type="transmembrane region" description="Helical" evidence="1">
    <location>
        <begin position="59"/>
        <end position="78"/>
    </location>
</feature>
<dbReference type="RefSeq" id="WP_187246389.1">
    <property type="nucleotide sequence ID" value="NZ_BAAAOK010000009.1"/>
</dbReference>